<dbReference type="InterPro" id="IPR039498">
    <property type="entry name" value="NTP_transf_5"/>
</dbReference>
<accession>A0A4R2PYJ2</accession>
<keyword evidence="1" id="KW-0808">Transferase</keyword>
<evidence type="ECO:0000313" key="1">
    <source>
        <dbReference type="EMBL" id="TCP39281.1"/>
    </source>
</evidence>
<dbReference type="AlphaFoldDB" id="A0A4R2PYJ2"/>
<comment type="caution">
    <text evidence="1">The sequence shown here is derived from an EMBL/GenBank/DDBJ whole genome shotgun (WGS) entry which is preliminary data.</text>
</comment>
<gene>
    <name evidence="1" type="ORF">EV662_11358</name>
</gene>
<dbReference type="OrthoDB" id="7855384at2"/>
<dbReference type="Proteomes" id="UP000294835">
    <property type="component" value="Unassembled WGS sequence"/>
</dbReference>
<keyword evidence="2" id="KW-1185">Reference proteome</keyword>
<organism evidence="1 2">
    <name type="scientific">Rhodovulum marinum</name>
    <dbReference type="NCBI Taxonomy" id="320662"/>
    <lineage>
        <taxon>Bacteria</taxon>
        <taxon>Pseudomonadati</taxon>
        <taxon>Pseudomonadota</taxon>
        <taxon>Alphaproteobacteria</taxon>
        <taxon>Rhodobacterales</taxon>
        <taxon>Paracoccaceae</taxon>
        <taxon>Rhodovulum</taxon>
    </lineage>
</organism>
<dbReference type="GO" id="GO:0016740">
    <property type="term" value="F:transferase activity"/>
    <property type="evidence" value="ECO:0007669"/>
    <property type="project" value="UniProtKB-KW"/>
</dbReference>
<sequence>MSDGLQMLSAIGKLVAGNGAFSWDWSDSRLVRASDTLVTAVWPAANAADKARHAADLAPFEAAHDLNAVRNADLRRQIEAVGICLNRAGIVPVLLKGASHLATDLWPTPGSRLLADLDLLVPQGQLQTAHRTLLELAGRGAQAPGHPELVAQHKHLLPVVGAGGQAPVELHHAILPEEARALAPAEDIIARSEEIVLGQARLRVPAPTDRVLIAMLHGPAGGGTYLAPMLQMRDLLDIRFLAARHGDRIDWDWLERHLAGAGWSGVLEITNRCLVRFTGYAPPVRRCGPVARLDAARWVWQLDHPRSRRVGLAANLARYTLRSLARGGEPRRRAIRYLGQPETYRRAYRRYVLGRSA</sequence>
<proteinExistence type="predicted"/>
<protein>
    <submittedName>
        <fullName evidence="1">Putative nucleotidyltransferase-like protein</fullName>
    </submittedName>
</protein>
<dbReference type="EMBL" id="SLXP01000013">
    <property type="protein sequence ID" value="TCP39281.1"/>
    <property type="molecule type" value="Genomic_DNA"/>
</dbReference>
<dbReference type="RefSeq" id="WP_132464815.1">
    <property type="nucleotide sequence ID" value="NZ_SLXP01000013.1"/>
</dbReference>
<name>A0A4R2PYJ2_9RHOB</name>
<evidence type="ECO:0000313" key="2">
    <source>
        <dbReference type="Proteomes" id="UP000294835"/>
    </source>
</evidence>
<reference evidence="1 2" key="1">
    <citation type="submission" date="2019-03" db="EMBL/GenBank/DDBJ databases">
        <title>Genomic Encyclopedia of Type Strains, Phase IV (KMG-IV): sequencing the most valuable type-strain genomes for metagenomic binning, comparative biology and taxonomic classification.</title>
        <authorList>
            <person name="Goeker M."/>
        </authorList>
    </citation>
    <scope>NUCLEOTIDE SEQUENCE [LARGE SCALE GENOMIC DNA]</scope>
    <source>
        <strain evidence="1 2">DSM 18063</strain>
    </source>
</reference>
<dbReference type="Pfam" id="PF14907">
    <property type="entry name" value="NTP_transf_5"/>
    <property type="match status" value="1"/>
</dbReference>